<keyword evidence="1" id="KW-1185">Reference proteome</keyword>
<name>A0A1I7XW46_9BILA</name>
<reference evidence="2" key="1">
    <citation type="submission" date="2016-11" db="UniProtKB">
        <authorList>
            <consortium name="WormBaseParasite"/>
        </authorList>
    </citation>
    <scope>IDENTIFICATION</scope>
</reference>
<evidence type="ECO:0000313" key="2">
    <source>
        <dbReference type="WBParaSite" id="L893_g102.t1"/>
    </source>
</evidence>
<sequence>MRLFGQMKSVIASIIRVFPQRHNHSLRITLKISGILEGQEYHGVAHVMKSESKYPREHEGNSKNNAISASQSGRVTINKKLILLEDLESRSIQPRADMRETPKAPFASSSRWVLRIDSNPGEKSERLGLWKIITLNEWLAGRALWPSSVARLSLAALVISLATGASLDAFVAAEESRDHGTITTTLSSTSSIIDLPTATRVPRVREVVSRGDWG</sequence>
<proteinExistence type="predicted"/>
<protein>
    <submittedName>
        <fullName evidence="2">Uncharacterized protein</fullName>
    </submittedName>
</protein>
<evidence type="ECO:0000313" key="1">
    <source>
        <dbReference type="Proteomes" id="UP000095287"/>
    </source>
</evidence>
<dbReference type="Proteomes" id="UP000095287">
    <property type="component" value="Unplaced"/>
</dbReference>
<dbReference type="WBParaSite" id="L893_g102.t1">
    <property type="protein sequence ID" value="L893_g102.t1"/>
    <property type="gene ID" value="L893_g102"/>
</dbReference>
<accession>A0A1I7XW46</accession>
<dbReference type="AlphaFoldDB" id="A0A1I7XW46"/>
<organism evidence="1 2">
    <name type="scientific">Steinernema glaseri</name>
    <dbReference type="NCBI Taxonomy" id="37863"/>
    <lineage>
        <taxon>Eukaryota</taxon>
        <taxon>Metazoa</taxon>
        <taxon>Ecdysozoa</taxon>
        <taxon>Nematoda</taxon>
        <taxon>Chromadorea</taxon>
        <taxon>Rhabditida</taxon>
        <taxon>Tylenchina</taxon>
        <taxon>Panagrolaimomorpha</taxon>
        <taxon>Strongyloidoidea</taxon>
        <taxon>Steinernematidae</taxon>
        <taxon>Steinernema</taxon>
    </lineage>
</organism>